<keyword evidence="2" id="KW-1185">Reference proteome</keyword>
<organism evidence="1 2">
    <name type="scientific">Pseudomonas duriflava</name>
    <dbReference type="NCBI Taxonomy" id="459528"/>
    <lineage>
        <taxon>Bacteria</taxon>
        <taxon>Pseudomonadati</taxon>
        <taxon>Pseudomonadota</taxon>
        <taxon>Gammaproteobacteria</taxon>
        <taxon>Pseudomonadales</taxon>
        <taxon>Pseudomonadaceae</taxon>
        <taxon>Pseudomonas</taxon>
    </lineage>
</organism>
<protein>
    <submittedName>
        <fullName evidence="1">Uncharacterized protein</fullName>
    </submittedName>
</protein>
<dbReference type="OrthoDB" id="6890637at2"/>
<evidence type="ECO:0000313" key="2">
    <source>
        <dbReference type="Proteomes" id="UP000316905"/>
    </source>
</evidence>
<evidence type="ECO:0000313" key="1">
    <source>
        <dbReference type="EMBL" id="TWI54828.1"/>
    </source>
</evidence>
<comment type="caution">
    <text evidence="1">The sequence shown here is derived from an EMBL/GenBank/DDBJ whole genome shotgun (WGS) entry which is preliminary data.</text>
</comment>
<dbReference type="RefSeq" id="WP_145140727.1">
    <property type="nucleotide sequence ID" value="NZ_VLKY01000005.1"/>
</dbReference>
<accession>A0A562QDK1</accession>
<sequence length="175" mass="19662">MRTIGYLLGAAVWTVSSLAYAVDGYKNLHFGDTKQTVLASKLCTLTAKRSAIDGLDYYGCADFKLGKDIVEAGFFFIDDQFLRLSIVTPPEKSFLIAQGLNEKYGPPSSQSTAEAFIQLEKKPNHQAFLAFDHNTIFYKFSTTATMKRQALLIYTAPDYEQRLLKKQIQKINPDL</sequence>
<name>A0A562QDK1_9PSED</name>
<gene>
    <name evidence="1" type="ORF">IQ22_01731</name>
</gene>
<dbReference type="Proteomes" id="UP000316905">
    <property type="component" value="Unassembled WGS sequence"/>
</dbReference>
<dbReference type="AlphaFoldDB" id="A0A562QDK1"/>
<dbReference type="EMBL" id="VLKY01000005">
    <property type="protein sequence ID" value="TWI54828.1"/>
    <property type="molecule type" value="Genomic_DNA"/>
</dbReference>
<proteinExistence type="predicted"/>
<reference evidence="1 2" key="1">
    <citation type="journal article" date="2015" name="Stand. Genomic Sci.">
        <title>Genomic Encyclopedia of Bacterial and Archaeal Type Strains, Phase III: the genomes of soil and plant-associated and newly described type strains.</title>
        <authorList>
            <person name="Whitman W.B."/>
            <person name="Woyke T."/>
            <person name="Klenk H.P."/>
            <person name="Zhou Y."/>
            <person name="Lilburn T.G."/>
            <person name="Beck B.J."/>
            <person name="De Vos P."/>
            <person name="Vandamme P."/>
            <person name="Eisen J.A."/>
            <person name="Garrity G."/>
            <person name="Hugenholtz P."/>
            <person name="Kyrpides N.C."/>
        </authorList>
    </citation>
    <scope>NUCLEOTIDE SEQUENCE [LARGE SCALE GENOMIC DNA]</scope>
    <source>
        <strain evidence="1 2">CGMCC 1.6858</strain>
    </source>
</reference>